<keyword evidence="3" id="KW-1133">Transmembrane helix</keyword>
<organism evidence="5 6">
    <name type="scientific">Tribonema minus</name>
    <dbReference type="NCBI Taxonomy" id="303371"/>
    <lineage>
        <taxon>Eukaryota</taxon>
        <taxon>Sar</taxon>
        <taxon>Stramenopiles</taxon>
        <taxon>Ochrophyta</taxon>
        <taxon>PX clade</taxon>
        <taxon>Xanthophyceae</taxon>
        <taxon>Tribonematales</taxon>
        <taxon>Tribonemataceae</taxon>
        <taxon>Tribonema</taxon>
    </lineage>
</organism>
<gene>
    <name evidence="5" type="ORF">JKP88DRAFT_349033</name>
</gene>
<dbReference type="SUPFAM" id="SSF53720">
    <property type="entry name" value="ALDH-like"/>
    <property type="match status" value="3"/>
</dbReference>
<evidence type="ECO:0000259" key="4">
    <source>
        <dbReference type="Pfam" id="PF00171"/>
    </source>
</evidence>
<dbReference type="PANTHER" id="PTHR43570:SF16">
    <property type="entry name" value="ALDEHYDE DEHYDROGENASE TYPE III, ISOFORM Q"/>
    <property type="match status" value="1"/>
</dbReference>
<dbReference type="GO" id="GO:0005737">
    <property type="term" value="C:cytoplasm"/>
    <property type="evidence" value="ECO:0007669"/>
    <property type="project" value="TreeGrafter"/>
</dbReference>
<keyword evidence="3" id="KW-0472">Membrane</keyword>
<feature type="domain" description="Aldehyde dehydrogenase" evidence="4">
    <location>
        <begin position="308"/>
        <end position="547"/>
    </location>
</feature>
<evidence type="ECO:0000256" key="3">
    <source>
        <dbReference type="SAM" id="Phobius"/>
    </source>
</evidence>
<dbReference type="InterPro" id="IPR016160">
    <property type="entry name" value="Ald_DH_CS_CYS"/>
</dbReference>
<proteinExistence type="inferred from homology"/>
<evidence type="ECO:0000256" key="2">
    <source>
        <dbReference type="ARBA" id="ARBA00023002"/>
    </source>
</evidence>
<dbReference type="InterPro" id="IPR016162">
    <property type="entry name" value="Ald_DH_N"/>
</dbReference>
<dbReference type="AlphaFoldDB" id="A0A836CEF4"/>
<dbReference type="InterPro" id="IPR015590">
    <property type="entry name" value="Aldehyde_DH_dom"/>
</dbReference>
<evidence type="ECO:0000313" key="6">
    <source>
        <dbReference type="Proteomes" id="UP000664859"/>
    </source>
</evidence>
<reference evidence="5" key="1">
    <citation type="submission" date="2021-02" db="EMBL/GenBank/DDBJ databases">
        <title>First Annotated Genome of the Yellow-green Alga Tribonema minus.</title>
        <authorList>
            <person name="Mahan K.M."/>
        </authorList>
    </citation>
    <scope>NUCLEOTIDE SEQUENCE</scope>
    <source>
        <strain evidence="5">UTEX B ZZ1240</strain>
    </source>
</reference>
<dbReference type="Pfam" id="PF00171">
    <property type="entry name" value="Aldedh"/>
    <property type="match status" value="2"/>
</dbReference>
<protein>
    <submittedName>
        <fullName evidence="5">Aldehyde/histidinol dehydrogenase</fullName>
    </submittedName>
</protein>
<dbReference type="Gene3D" id="3.40.309.10">
    <property type="entry name" value="Aldehyde Dehydrogenase, Chain A, domain 2"/>
    <property type="match status" value="1"/>
</dbReference>
<dbReference type="PANTHER" id="PTHR43570">
    <property type="entry name" value="ALDEHYDE DEHYDROGENASE"/>
    <property type="match status" value="1"/>
</dbReference>
<sequence length="612" mass="66763">MASTPVTEIPKIIEKLRSNFQAGFTHSLSFRKGQLLQILKLVDENREALEAALFADLHRPKYETAINELDDVKHQAHYTLSTSEGRTWPACAHYTLSTSEGRTRPACVNYTLSTFEGRTWLACVNYTVSTSEGRTRPACVNYTLSTFEARTRPASVHTPLQLRPYGSWSVVPEPYGVVLIIAPWNFPFGLLMNPLVGAIAAGNAAVLKPSEVSSTVAKLLGELVPKYLDSRAYRIVLGAVPETTALSNHAAALSCLPAGTTALLEQRFDKICYTGGGGVGRVVAAAAAKHLTPTLLELGGIVVSGVERVVAAAAAAKHLTPTLLELEGKCPVYVHRSANVRVAARRIMWGKFMNCGQICIAPDYVMADREIVPKLLEEIKATLLEYFSEDPQTSDSYCRIISKSHVDRVAAFLKEEHGGKVIVGGKVDRDDRYLAPTVVLDPNPESSMLRDEIFGPVLPLLSIDGGIEEAVSRVNGGDTPLAAYVFVEDGKVERRWRDGVYAGGMCINEVAAHYSNVESPFGGKGESGMGAYRGAYSFEAFTHKKTVLKTYAFMDFIMPMRYAPYSDTKLALFRTLLLADLTWLSLLFKTAVAAAVLTILSAYIDVKISLKQ</sequence>
<dbReference type="FunFam" id="3.40.309.10:FF:000003">
    <property type="entry name" value="Aldehyde dehydrogenase"/>
    <property type="match status" value="1"/>
</dbReference>
<dbReference type="EMBL" id="JAFCMP010000268">
    <property type="protein sequence ID" value="KAG5182138.1"/>
    <property type="molecule type" value="Genomic_DNA"/>
</dbReference>
<dbReference type="CDD" id="cd07087">
    <property type="entry name" value="ALDH_F3-13-14_CALDH-like"/>
    <property type="match status" value="1"/>
</dbReference>
<feature type="domain" description="Aldehyde dehydrogenase" evidence="4">
    <location>
        <begin position="167"/>
        <end position="300"/>
    </location>
</feature>
<comment type="caution">
    <text evidence="5">The sequence shown here is derived from an EMBL/GenBank/DDBJ whole genome shotgun (WGS) entry which is preliminary data.</text>
</comment>
<keyword evidence="3" id="KW-0812">Transmembrane</keyword>
<evidence type="ECO:0000256" key="1">
    <source>
        <dbReference type="ARBA" id="ARBA00009986"/>
    </source>
</evidence>
<dbReference type="GO" id="GO:0006081">
    <property type="term" value="P:aldehyde metabolic process"/>
    <property type="evidence" value="ECO:0007669"/>
    <property type="project" value="InterPro"/>
</dbReference>
<name>A0A836CEF4_9STRA</name>
<dbReference type="PROSITE" id="PS00070">
    <property type="entry name" value="ALDEHYDE_DEHYDR_CYS"/>
    <property type="match status" value="1"/>
</dbReference>
<evidence type="ECO:0000313" key="5">
    <source>
        <dbReference type="EMBL" id="KAG5182138.1"/>
    </source>
</evidence>
<dbReference type="Proteomes" id="UP000664859">
    <property type="component" value="Unassembled WGS sequence"/>
</dbReference>
<accession>A0A836CEF4</accession>
<keyword evidence="2" id="KW-0560">Oxidoreductase</keyword>
<feature type="transmembrane region" description="Helical" evidence="3">
    <location>
        <begin position="583"/>
        <end position="604"/>
    </location>
</feature>
<dbReference type="GO" id="GO:0004029">
    <property type="term" value="F:aldehyde dehydrogenase (NAD+) activity"/>
    <property type="evidence" value="ECO:0007669"/>
    <property type="project" value="TreeGrafter"/>
</dbReference>
<dbReference type="OrthoDB" id="440325at2759"/>
<keyword evidence="6" id="KW-1185">Reference proteome</keyword>
<dbReference type="InterPro" id="IPR012394">
    <property type="entry name" value="Aldehyde_DH_NAD(P)"/>
</dbReference>
<dbReference type="InterPro" id="IPR016163">
    <property type="entry name" value="Ald_DH_C"/>
</dbReference>
<dbReference type="InterPro" id="IPR016161">
    <property type="entry name" value="Ald_DH/histidinol_DH"/>
</dbReference>
<dbReference type="Gene3D" id="3.40.605.10">
    <property type="entry name" value="Aldehyde Dehydrogenase, Chain A, domain 1"/>
    <property type="match status" value="3"/>
</dbReference>
<comment type="similarity">
    <text evidence="1">Belongs to the aldehyde dehydrogenase family.</text>
</comment>